<dbReference type="AlphaFoldDB" id="A0A7T5R219"/>
<gene>
    <name evidence="1" type="ORF">HYS17_10910</name>
</gene>
<dbReference type="Proteomes" id="UP000595362">
    <property type="component" value="Chromosome"/>
</dbReference>
<dbReference type="EMBL" id="CP066681">
    <property type="protein sequence ID" value="QQG35994.1"/>
    <property type="molecule type" value="Genomic_DNA"/>
</dbReference>
<evidence type="ECO:0000313" key="2">
    <source>
        <dbReference type="Proteomes" id="UP000595362"/>
    </source>
</evidence>
<accession>A0A7T5R219</accession>
<organism evidence="1 2">
    <name type="scientific">Micavibrio aeruginosavorus</name>
    <dbReference type="NCBI Taxonomy" id="349221"/>
    <lineage>
        <taxon>Bacteria</taxon>
        <taxon>Pseudomonadati</taxon>
        <taxon>Bdellovibrionota</taxon>
        <taxon>Bdellovibrionia</taxon>
        <taxon>Bdellovibrionales</taxon>
        <taxon>Pseudobdellovibrionaceae</taxon>
        <taxon>Micavibrio</taxon>
    </lineage>
</organism>
<name>A0A7T5R219_9BACT</name>
<reference evidence="1 2" key="1">
    <citation type="submission" date="2020-07" db="EMBL/GenBank/DDBJ databases">
        <title>Huge and variable diversity of episymbiotic CPR bacteria and DPANN archaea in groundwater ecosystems.</title>
        <authorList>
            <person name="He C.Y."/>
            <person name="Keren R."/>
            <person name="Whittaker M."/>
            <person name="Farag I.F."/>
            <person name="Doudna J."/>
            <person name="Cate J.H.D."/>
            <person name="Banfield J.F."/>
        </authorList>
    </citation>
    <scope>NUCLEOTIDE SEQUENCE [LARGE SCALE GENOMIC DNA]</scope>
    <source>
        <strain evidence="1">NC_groundwater_70_Ag_B-0.1um_54_66</strain>
    </source>
</reference>
<sequence>MTGLLEKLDDELGPEASRLTVAVLKRLRWPLPAKGEFFPSADSGPAVFSNMHALVLRVRAIRKILPADPHVLQPLISFSNEAAAVEIFPGVRFQSSYVSDMSNPGRDALLPQLFQDEAYLRQQLERTGLDYSDAGINNTALLPVYSEAFPAGYPVVGDFGAVEQRSAAVWQARREQRAWQERCGVIQPQPPDSRLETMSAPDQSMLFLPIRRALRDVFAAAGRGEHHQALSALNDVCQSAKEKGFLSVSWRHHSVAYNSKLDDISCRYERRMRGYNAS</sequence>
<evidence type="ECO:0000313" key="1">
    <source>
        <dbReference type="EMBL" id="QQG35994.1"/>
    </source>
</evidence>
<protein>
    <submittedName>
        <fullName evidence="1">Uncharacterized protein</fullName>
    </submittedName>
</protein>
<proteinExistence type="predicted"/>